<dbReference type="Gene3D" id="1.10.10.10">
    <property type="entry name" value="Winged helix-like DNA-binding domain superfamily/Winged helix DNA-binding domain"/>
    <property type="match status" value="1"/>
</dbReference>
<dbReference type="InterPro" id="IPR036388">
    <property type="entry name" value="WH-like_DNA-bd_sf"/>
</dbReference>
<evidence type="ECO:0000313" key="2">
    <source>
        <dbReference type="EMBL" id="VZO36031.1"/>
    </source>
</evidence>
<dbReference type="InterPro" id="IPR036390">
    <property type="entry name" value="WH_DNA-bd_sf"/>
</dbReference>
<dbReference type="SMART" id="SM00418">
    <property type="entry name" value="HTH_ARSR"/>
    <property type="match status" value="1"/>
</dbReference>
<dbReference type="PANTHER" id="PTHR38600:SF2">
    <property type="entry name" value="SLL0088 PROTEIN"/>
    <property type="match status" value="1"/>
</dbReference>
<dbReference type="EMBL" id="CACRYJ010000017">
    <property type="protein sequence ID" value="VZO36031.1"/>
    <property type="molecule type" value="Genomic_DNA"/>
</dbReference>
<reference evidence="2 3" key="1">
    <citation type="submission" date="2019-11" db="EMBL/GenBank/DDBJ databases">
        <authorList>
            <person name="Criscuolo A."/>
        </authorList>
    </citation>
    <scope>NUCLEOTIDE SEQUENCE [LARGE SCALE GENOMIC DNA]</scope>
    <source>
        <strain evidence="2">CIP111667</strain>
    </source>
</reference>
<dbReference type="InterPro" id="IPR001845">
    <property type="entry name" value="HTH_ArsR_DNA-bd_dom"/>
</dbReference>
<name>A0A7M4DGI8_9MICO</name>
<proteinExistence type="predicted"/>
<comment type="caution">
    <text evidence="2">The sequence shown here is derived from an EMBL/GenBank/DDBJ whole genome shotgun (WGS) entry which is preliminary data.</text>
</comment>
<dbReference type="InterPro" id="IPR011991">
    <property type="entry name" value="ArsR-like_HTH"/>
</dbReference>
<dbReference type="Proteomes" id="UP000419743">
    <property type="component" value="Unassembled WGS sequence"/>
</dbReference>
<dbReference type="PRINTS" id="PR00778">
    <property type="entry name" value="HTHARSR"/>
</dbReference>
<dbReference type="PANTHER" id="PTHR38600">
    <property type="entry name" value="TRANSCRIPTIONAL REGULATORY PROTEIN"/>
    <property type="match status" value="1"/>
</dbReference>
<evidence type="ECO:0000313" key="3">
    <source>
        <dbReference type="Proteomes" id="UP000419743"/>
    </source>
</evidence>
<organism evidence="2 3">
    <name type="scientific">Occultella aeris</name>
    <dbReference type="NCBI Taxonomy" id="2761496"/>
    <lineage>
        <taxon>Bacteria</taxon>
        <taxon>Bacillati</taxon>
        <taxon>Actinomycetota</taxon>
        <taxon>Actinomycetes</taxon>
        <taxon>Micrococcales</taxon>
        <taxon>Ruaniaceae</taxon>
        <taxon>Occultella</taxon>
    </lineage>
</organism>
<accession>A0A7M4DGI8</accession>
<dbReference type="PROSITE" id="PS50987">
    <property type="entry name" value="HTH_ARSR_2"/>
    <property type="match status" value="1"/>
</dbReference>
<dbReference type="GO" id="GO:0003700">
    <property type="term" value="F:DNA-binding transcription factor activity"/>
    <property type="evidence" value="ECO:0007669"/>
    <property type="project" value="InterPro"/>
</dbReference>
<dbReference type="NCBIfam" id="NF033788">
    <property type="entry name" value="HTH_metalloreg"/>
    <property type="match status" value="1"/>
</dbReference>
<feature type="domain" description="HTH arsR-type" evidence="1">
    <location>
        <begin position="1"/>
        <end position="94"/>
    </location>
</feature>
<keyword evidence="3" id="KW-1185">Reference proteome</keyword>
<dbReference type="CDD" id="cd00090">
    <property type="entry name" value="HTH_ARSR"/>
    <property type="match status" value="1"/>
</dbReference>
<gene>
    <name evidence="2" type="ORF">HALOF300_01235</name>
</gene>
<dbReference type="RefSeq" id="WP_156740056.1">
    <property type="nucleotide sequence ID" value="NZ_CACRYJ010000017.1"/>
</dbReference>
<dbReference type="Pfam" id="PF12840">
    <property type="entry name" value="HTH_20"/>
    <property type="match status" value="1"/>
</dbReference>
<evidence type="ECO:0000259" key="1">
    <source>
        <dbReference type="PROSITE" id="PS50987"/>
    </source>
</evidence>
<sequence length="112" mass="12602">MPNYRDDLDRVFHALSDPTRRALIERLVRGPASVSELARPFEMALPSLLQHLGVLERAGLVTSTKVGRVRTFQLAVDALTPGADWIGRQRLPAERRLDRLGDFLTPDNTKEN</sequence>
<protein>
    <submittedName>
        <fullName evidence="2">HTH-type transcriptional regulator</fullName>
    </submittedName>
</protein>
<dbReference type="SUPFAM" id="SSF46785">
    <property type="entry name" value="Winged helix' DNA-binding domain"/>
    <property type="match status" value="1"/>
</dbReference>
<dbReference type="AlphaFoldDB" id="A0A7M4DGI8"/>